<evidence type="ECO:0000259" key="15">
    <source>
        <dbReference type="Pfam" id="PF04151"/>
    </source>
</evidence>
<dbReference type="Gene3D" id="3.40.30.160">
    <property type="entry name" value="Collagenase ColT, N-terminal domain"/>
    <property type="match status" value="1"/>
</dbReference>
<evidence type="ECO:0000256" key="10">
    <source>
        <dbReference type="ARBA" id="ARBA00022833"/>
    </source>
</evidence>
<evidence type="ECO:0000313" key="17">
    <source>
        <dbReference type="EMBL" id="MBS2554529.1"/>
    </source>
</evidence>
<evidence type="ECO:0000256" key="12">
    <source>
        <dbReference type="ARBA" id="ARBA00023145"/>
    </source>
</evidence>
<dbReference type="Proteomes" id="UP000730482">
    <property type="component" value="Unassembled WGS sequence"/>
</dbReference>
<comment type="caution">
    <text evidence="17">The sequence shown here is derived from an EMBL/GenBank/DDBJ whole genome shotgun (WGS) entry which is preliminary data.</text>
</comment>
<dbReference type="InterPro" id="IPR013661">
    <property type="entry name" value="Peptidase_M9_N_dom"/>
</dbReference>
<feature type="domain" description="Peptidase M9 collagenase N-terminal" evidence="16">
    <location>
        <begin position="132"/>
        <end position="313"/>
    </location>
</feature>
<keyword evidence="12" id="KW-0865">Zymogen</keyword>
<accession>A0ABS5L881</accession>
<keyword evidence="10" id="KW-0862">Zinc</keyword>
<organism evidence="17 18">
    <name type="scientific">Catenulispora pinistramenti</name>
    <dbReference type="NCBI Taxonomy" id="2705254"/>
    <lineage>
        <taxon>Bacteria</taxon>
        <taxon>Bacillati</taxon>
        <taxon>Actinomycetota</taxon>
        <taxon>Actinomycetes</taxon>
        <taxon>Catenulisporales</taxon>
        <taxon>Catenulisporaceae</taxon>
        <taxon>Catenulispora</taxon>
    </lineage>
</organism>
<name>A0ABS5L881_9ACTN</name>
<dbReference type="PANTHER" id="PTHR13062:SF9">
    <property type="entry name" value="MICROBIAL COLLAGENASE"/>
    <property type="match status" value="1"/>
</dbReference>
<dbReference type="InterPro" id="IPR007280">
    <property type="entry name" value="Peptidase_C_arc/bac"/>
</dbReference>
<evidence type="ECO:0000259" key="16">
    <source>
        <dbReference type="Pfam" id="PF08453"/>
    </source>
</evidence>
<evidence type="ECO:0000256" key="4">
    <source>
        <dbReference type="ARBA" id="ARBA00012653"/>
    </source>
</evidence>
<evidence type="ECO:0000256" key="13">
    <source>
        <dbReference type="SAM" id="MobiDB-lite"/>
    </source>
</evidence>
<feature type="region of interest" description="Disordered" evidence="13">
    <location>
        <begin position="41"/>
        <end position="141"/>
    </location>
</feature>
<evidence type="ECO:0000256" key="6">
    <source>
        <dbReference type="ARBA" id="ARBA00022670"/>
    </source>
</evidence>
<reference evidence="17 18" key="1">
    <citation type="submission" date="2020-02" db="EMBL/GenBank/DDBJ databases">
        <title>Acidophilic actinobacteria isolated from forest soil.</title>
        <authorList>
            <person name="Golinska P."/>
        </authorList>
    </citation>
    <scope>NUCLEOTIDE SEQUENCE [LARGE SCALE GENOMIC DNA]</scope>
    <source>
        <strain evidence="17 18">NL8</strain>
    </source>
</reference>
<evidence type="ECO:0000256" key="14">
    <source>
        <dbReference type="SAM" id="SignalP"/>
    </source>
</evidence>
<evidence type="ECO:0000256" key="9">
    <source>
        <dbReference type="ARBA" id="ARBA00022801"/>
    </source>
</evidence>
<evidence type="ECO:0000256" key="2">
    <source>
        <dbReference type="ARBA" id="ARBA00001947"/>
    </source>
</evidence>
<evidence type="ECO:0000256" key="1">
    <source>
        <dbReference type="ARBA" id="ARBA00000424"/>
    </source>
</evidence>
<keyword evidence="11" id="KW-0482">Metalloprotease</keyword>
<feature type="signal peptide" evidence="14">
    <location>
        <begin position="1"/>
        <end position="37"/>
    </location>
</feature>
<dbReference type="GO" id="GO:0004222">
    <property type="term" value="F:metalloendopeptidase activity"/>
    <property type="evidence" value="ECO:0007669"/>
    <property type="project" value="UniProtKB-EC"/>
</dbReference>
<evidence type="ECO:0000256" key="8">
    <source>
        <dbReference type="ARBA" id="ARBA00022729"/>
    </source>
</evidence>
<dbReference type="RefSeq" id="WP_212022080.1">
    <property type="nucleotide sequence ID" value="NZ_JAAFYZ010000393.1"/>
</dbReference>
<keyword evidence="5" id="KW-0964">Secreted</keyword>
<keyword evidence="7" id="KW-0479">Metal-binding</keyword>
<keyword evidence="6" id="KW-0645">Protease</keyword>
<sequence>MRRSQLSRHRSRLPGIAAAALAAVAIAGVTATGTASAAASSRTGHAAAAPSQTKNQSTNPSANQSASQSTNSPSPTGSATTTDTGRPAVAKTAKPVGDLAPRVPIGGSTADGAKTGATKQSSVAKATATQSCTPADFDSRSGSALADYVKSSTTDCINTLFTVTGSDATTIFSEANMEAVAGSYQSGAGSYPGDDSTSVQQLVLFLRAGYYVQYYSNGSIPAYGQALATAVEGGLDAFFADSHALDVNDNNGPVLGETVILTDSAGEQARYLGAYQQILNAYNSSFDAYPTMLNAVNDVYTPLFRGHQFPAFVTAVTADPSIIDTLNSFALNHISLLGGANSYLDSNAGLEMSRFVQHTALQAKVRPLMNGLLAASSMTGPTAPLWVAVAGNADYYDQANCAYYNVCDLATKLTAAVLTTTTHCDANHTVLSQALTAADTSAVCASILGQYSYFHTLVHDNGPIPGQYDQNFVLTVFGSPTDYQTYAGPIYGVDTNNGGITLTGDPTDPNNIVRSIMYQWATDNGFVARVWNLNHEFTHALDAEYDTKGDFAAETTVPDIWWIEGVAEYVSYSYRNVTDTEAVSEAATHRYALSTLWQSTYDNSDETRTYPWGYLAVRYMMERHPADIATLLADFRAGDYQGAYTFYGTTIGTSYDADFNTWLDQCAAGACQAGGTPPPSQTCTDPDTRVMGQNCSRTGESAAAGAIDYFYIDVPAGTSTLTITTAGGTGTAYLLYDPSTWATPSAYTQGSQNSGTTQSLTISNPPAGYQYISLYGQAAFSGVTITTSY</sequence>
<dbReference type="Pfam" id="PF04151">
    <property type="entry name" value="PPC"/>
    <property type="match status" value="1"/>
</dbReference>
<dbReference type="Gene3D" id="2.60.120.380">
    <property type="match status" value="1"/>
</dbReference>
<dbReference type="EC" id="3.4.24.3" evidence="4"/>
<dbReference type="PRINTS" id="PR00931">
    <property type="entry name" value="MICOLLPTASE"/>
</dbReference>
<proteinExistence type="predicted"/>
<keyword evidence="18" id="KW-1185">Reference proteome</keyword>
<feature type="compositionally biased region" description="Low complexity" evidence="13">
    <location>
        <begin position="41"/>
        <end position="76"/>
    </location>
</feature>
<dbReference type="PANTHER" id="PTHR13062">
    <property type="entry name" value="COLLAGENASE"/>
    <property type="match status" value="1"/>
</dbReference>
<dbReference type="InterPro" id="IPR002169">
    <property type="entry name" value="Peptidase_M9A/M9B"/>
</dbReference>
<dbReference type="EMBL" id="JAAFYZ010000393">
    <property type="protein sequence ID" value="MBS2554529.1"/>
    <property type="molecule type" value="Genomic_DNA"/>
</dbReference>
<feature type="compositionally biased region" description="Polar residues" evidence="13">
    <location>
        <begin position="117"/>
        <end position="133"/>
    </location>
</feature>
<feature type="chain" id="PRO_5045285066" description="microbial collagenase" evidence="14">
    <location>
        <begin position="38"/>
        <end position="789"/>
    </location>
</feature>
<protein>
    <recommendedName>
        <fullName evidence="4">microbial collagenase</fullName>
        <ecNumber evidence="4">3.4.24.3</ecNumber>
    </recommendedName>
</protein>
<comment type="cofactor">
    <cofactor evidence="2">
        <name>Zn(2+)</name>
        <dbReference type="ChEBI" id="CHEBI:29105"/>
    </cofactor>
</comment>
<keyword evidence="8 14" id="KW-0732">Signal</keyword>
<feature type="domain" description="Peptidase C-terminal archaeal/bacterial" evidence="15">
    <location>
        <begin position="708"/>
        <end position="776"/>
    </location>
</feature>
<evidence type="ECO:0000256" key="3">
    <source>
        <dbReference type="ARBA" id="ARBA00004613"/>
    </source>
</evidence>
<comment type="catalytic activity">
    <reaction evidence="1">
        <text>Digestion of native collagen in the triple helical region at Xaa-|-Gly bonds. With synthetic peptides, a preference is shown for Gly at P3 and P1', Pro and Ala at P2 and P2', and hydroxyproline, Ala or Arg at P3'.</text>
        <dbReference type="EC" id="3.4.24.3"/>
    </reaction>
</comment>
<evidence type="ECO:0000256" key="11">
    <source>
        <dbReference type="ARBA" id="ARBA00023049"/>
    </source>
</evidence>
<dbReference type="Pfam" id="PF08453">
    <property type="entry name" value="Peptidase_M9_N"/>
    <property type="match status" value="1"/>
</dbReference>
<dbReference type="Gene3D" id="1.10.390.20">
    <property type="match status" value="1"/>
</dbReference>
<evidence type="ECO:0000313" key="18">
    <source>
        <dbReference type="Proteomes" id="UP000730482"/>
    </source>
</evidence>
<comment type="subcellular location">
    <subcellularLocation>
        <location evidence="3">Secreted</location>
    </subcellularLocation>
</comment>
<evidence type="ECO:0000256" key="5">
    <source>
        <dbReference type="ARBA" id="ARBA00022525"/>
    </source>
</evidence>
<keyword evidence="9 17" id="KW-0378">Hydrolase</keyword>
<dbReference type="Pfam" id="PF01752">
    <property type="entry name" value="Peptidase_M9"/>
    <property type="match status" value="1"/>
</dbReference>
<gene>
    <name evidence="17" type="ORF">KGQ19_47515</name>
</gene>
<evidence type="ECO:0000256" key="7">
    <source>
        <dbReference type="ARBA" id="ARBA00022723"/>
    </source>
</evidence>